<comment type="caution">
    <text evidence="1">The sequence shown here is derived from an EMBL/GenBank/DDBJ whole genome shotgun (WGS) entry which is preliminary data.</text>
</comment>
<dbReference type="InterPro" id="IPR038086">
    <property type="entry name" value="DUF2789_sf"/>
</dbReference>
<dbReference type="RefSeq" id="WP_286536010.1">
    <property type="nucleotide sequence ID" value="NZ_JAUJZH010000026.1"/>
</dbReference>
<dbReference type="InterPro" id="IPR021250">
    <property type="entry name" value="DUF2789"/>
</dbReference>
<evidence type="ECO:0000313" key="2">
    <source>
        <dbReference type="Proteomes" id="UP001169027"/>
    </source>
</evidence>
<evidence type="ECO:0000313" key="1">
    <source>
        <dbReference type="EMBL" id="MDO1536279.1"/>
    </source>
</evidence>
<dbReference type="Proteomes" id="UP001169027">
    <property type="component" value="Unassembled WGS sequence"/>
</dbReference>
<organism evidence="1 2">
    <name type="scientific">Variovorax ginsengisoli</name>
    <dbReference type="NCBI Taxonomy" id="363844"/>
    <lineage>
        <taxon>Bacteria</taxon>
        <taxon>Pseudomonadati</taxon>
        <taxon>Pseudomonadota</taxon>
        <taxon>Betaproteobacteria</taxon>
        <taxon>Burkholderiales</taxon>
        <taxon>Comamonadaceae</taxon>
        <taxon>Variovorax</taxon>
    </lineage>
</organism>
<dbReference type="Gene3D" id="1.10.10.1130">
    <property type="entry name" value="Uncharacterised protein PF10982, DUF2789"/>
    <property type="match status" value="1"/>
</dbReference>
<sequence>MDLSNHTFHSLFDQLGLPSTESEIQRFIAEHRPLSDAVALADASFWTPAQAQFLREEIREDADWAEVVDQLNLALRA</sequence>
<dbReference type="Pfam" id="PF10982">
    <property type="entry name" value="DUF2789"/>
    <property type="match status" value="1"/>
</dbReference>
<proteinExistence type="predicted"/>
<protein>
    <submittedName>
        <fullName evidence="1">DUF2789 domain-containing protein</fullName>
    </submittedName>
</protein>
<gene>
    <name evidence="1" type="ORF">Q2T77_28725</name>
</gene>
<reference evidence="1" key="1">
    <citation type="submission" date="2023-06" db="EMBL/GenBank/DDBJ databases">
        <authorList>
            <person name="Jiang Y."/>
            <person name="Liu Q."/>
        </authorList>
    </citation>
    <scope>NUCLEOTIDE SEQUENCE</scope>
    <source>
        <strain evidence="1">CGMCC 1.12090</strain>
    </source>
</reference>
<dbReference type="EMBL" id="JAUKVY010000026">
    <property type="protein sequence ID" value="MDO1536279.1"/>
    <property type="molecule type" value="Genomic_DNA"/>
</dbReference>
<accession>A0ABT8SBI6</accession>
<name>A0ABT8SBI6_9BURK</name>
<keyword evidence="2" id="KW-1185">Reference proteome</keyword>